<dbReference type="SUPFAM" id="SSF54427">
    <property type="entry name" value="NTF2-like"/>
    <property type="match status" value="1"/>
</dbReference>
<evidence type="ECO:0000313" key="1">
    <source>
        <dbReference type="EMBL" id="MEN5377696.1"/>
    </source>
</evidence>
<comment type="caution">
    <text evidence="1">The sequence shown here is derived from an EMBL/GenBank/DDBJ whole genome shotgun (WGS) entry which is preliminary data.</text>
</comment>
<dbReference type="Proteomes" id="UP001409291">
    <property type="component" value="Unassembled WGS sequence"/>
</dbReference>
<dbReference type="InterPro" id="IPR039437">
    <property type="entry name" value="FrzH/put_lumazine-bd"/>
</dbReference>
<dbReference type="EMBL" id="JBDJNQ010000004">
    <property type="protein sequence ID" value="MEN5377696.1"/>
    <property type="molecule type" value="Genomic_DNA"/>
</dbReference>
<proteinExistence type="predicted"/>
<reference evidence="1 2" key="1">
    <citation type="submission" date="2024-04" db="EMBL/GenBank/DDBJ databases">
        <title>WGS of bacteria from Torrens River.</title>
        <authorList>
            <person name="Wyrsch E.R."/>
            <person name="Drigo B."/>
        </authorList>
    </citation>
    <scope>NUCLEOTIDE SEQUENCE [LARGE SCALE GENOMIC DNA]</scope>
    <source>
        <strain evidence="1 2">TWI391</strain>
    </source>
</reference>
<sequence length="144" mass="16457">MKTSIKIGLVTFLVILSFCTMADGRPVKRSINFSMAKLAIHHYIDVMTEGQSQGIEELFSSDFCQRVQGLKYPNHSRSELISFLKKQSGEKMNCQTTLQIIDECAHYLIAKVIMKFESFMKTDLITLINEDGNWKVIASIHTYQ</sequence>
<evidence type="ECO:0000313" key="2">
    <source>
        <dbReference type="Proteomes" id="UP001409291"/>
    </source>
</evidence>
<dbReference type="InterPro" id="IPR032710">
    <property type="entry name" value="NTF2-like_dom_sf"/>
</dbReference>
<dbReference type="RefSeq" id="WP_346581235.1">
    <property type="nucleotide sequence ID" value="NZ_JBDJLH010000002.1"/>
</dbReference>
<gene>
    <name evidence="1" type="ORF">ABE541_10515</name>
</gene>
<dbReference type="Pfam" id="PF12893">
    <property type="entry name" value="Lumazine_bd_2"/>
    <property type="match status" value="1"/>
</dbReference>
<dbReference type="Gene3D" id="3.10.450.50">
    <property type="match status" value="1"/>
</dbReference>
<protein>
    <submittedName>
        <fullName evidence="1">Nuclear transport factor 2 family protein</fullName>
    </submittedName>
</protein>
<organism evidence="1 2">
    <name type="scientific">Sphingobacterium kitahiroshimense</name>
    <dbReference type="NCBI Taxonomy" id="470446"/>
    <lineage>
        <taxon>Bacteria</taxon>
        <taxon>Pseudomonadati</taxon>
        <taxon>Bacteroidota</taxon>
        <taxon>Sphingobacteriia</taxon>
        <taxon>Sphingobacteriales</taxon>
        <taxon>Sphingobacteriaceae</taxon>
        <taxon>Sphingobacterium</taxon>
    </lineage>
</organism>
<keyword evidence="2" id="KW-1185">Reference proteome</keyword>
<accession>A0ABV0BSH3</accession>
<name>A0ABV0BSH3_9SPHI</name>